<feature type="transmembrane region" description="Helical" evidence="1">
    <location>
        <begin position="7"/>
        <end position="27"/>
    </location>
</feature>
<accession>A0A318J8U8</accession>
<gene>
    <name evidence="2" type="ORF">DFR38_11325</name>
</gene>
<protein>
    <submittedName>
        <fullName evidence="2">Uncharacterized protein DUF2834</fullName>
    </submittedName>
</protein>
<evidence type="ECO:0000313" key="3">
    <source>
        <dbReference type="Proteomes" id="UP000248395"/>
    </source>
</evidence>
<keyword evidence="1" id="KW-1133">Transmembrane helix</keyword>
<evidence type="ECO:0000256" key="1">
    <source>
        <dbReference type="SAM" id="Phobius"/>
    </source>
</evidence>
<keyword evidence="1" id="KW-0812">Transmembrane</keyword>
<proteinExistence type="predicted"/>
<sequence length="119" mass="13062">MSRTMHRYATLAFLVIAIGGFIVTWYFNLQYLMQGGGLGPAEFFAAAFANPLTSAITIDIYLSAIAFSVWVISDSRHARVKWPWAYILICFALGLVVSLPIYLAMRGRAGPATSVAEQP</sequence>
<keyword evidence="1" id="KW-0472">Membrane</keyword>
<keyword evidence="3" id="KW-1185">Reference proteome</keyword>
<feature type="transmembrane region" description="Helical" evidence="1">
    <location>
        <begin position="84"/>
        <end position="105"/>
    </location>
</feature>
<dbReference type="Pfam" id="PF11196">
    <property type="entry name" value="DUF2834"/>
    <property type="match status" value="1"/>
</dbReference>
<feature type="transmembrane region" description="Helical" evidence="1">
    <location>
        <begin position="47"/>
        <end position="72"/>
    </location>
</feature>
<organism evidence="2 3">
    <name type="scientific">Aquitalea magnusonii</name>
    <dbReference type="NCBI Taxonomy" id="332411"/>
    <lineage>
        <taxon>Bacteria</taxon>
        <taxon>Pseudomonadati</taxon>
        <taxon>Pseudomonadota</taxon>
        <taxon>Betaproteobacteria</taxon>
        <taxon>Neisseriales</taxon>
        <taxon>Chromobacteriaceae</taxon>
        <taxon>Aquitalea</taxon>
    </lineage>
</organism>
<dbReference type="InterPro" id="IPR021362">
    <property type="entry name" value="DUF2834"/>
</dbReference>
<dbReference type="AlphaFoldDB" id="A0A318J8U8"/>
<name>A0A318J8U8_9NEIS</name>
<evidence type="ECO:0000313" key="2">
    <source>
        <dbReference type="EMBL" id="PXX44343.1"/>
    </source>
</evidence>
<reference evidence="2 3" key="1">
    <citation type="submission" date="2018-05" db="EMBL/GenBank/DDBJ databases">
        <title>Genomic Encyclopedia of Type Strains, Phase IV (KMG-IV): sequencing the most valuable type-strain genomes for metagenomic binning, comparative biology and taxonomic classification.</title>
        <authorList>
            <person name="Goeker M."/>
        </authorList>
    </citation>
    <scope>NUCLEOTIDE SEQUENCE [LARGE SCALE GENOMIC DNA]</scope>
    <source>
        <strain evidence="2 3">DSM 25134</strain>
    </source>
</reference>
<comment type="caution">
    <text evidence="2">The sequence shown here is derived from an EMBL/GenBank/DDBJ whole genome shotgun (WGS) entry which is preliminary data.</text>
</comment>
<dbReference type="Proteomes" id="UP000248395">
    <property type="component" value="Unassembled WGS sequence"/>
</dbReference>
<dbReference type="EMBL" id="QJKC01000013">
    <property type="protein sequence ID" value="PXX44343.1"/>
    <property type="molecule type" value="Genomic_DNA"/>
</dbReference>